<keyword evidence="5" id="KW-1185">Reference proteome</keyword>
<dbReference type="KEGG" id="auh:AWM75_02245"/>
<keyword evidence="2" id="KW-0285">Flavoprotein</keyword>
<evidence type="ECO:0000256" key="2">
    <source>
        <dbReference type="ARBA" id="ARBA00022630"/>
    </source>
</evidence>
<keyword evidence="3" id="KW-0274">FAD</keyword>
<evidence type="ECO:0000256" key="3">
    <source>
        <dbReference type="ARBA" id="ARBA00022827"/>
    </source>
</evidence>
<accession>A0A0X8FK99</accession>
<evidence type="ECO:0000256" key="1">
    <source>
        <dbReference type="ARBA" id="ARBA00001974"/>
    </source>
</evidence>
<name>A0A0X8FK99_9LACT</name>
<evidence type="ECO:0000313" key="5">
    <source>
        <dbReference type="Proteomes" id="UP000062260"/>
    </source>
</evidence>
<proteinExistence type="predicted"/>
<reference evidence="5" key="2">
    <citation type="submission" date="2016-01" db="EMBL/GenBank/DDBJ databases">
        <title>Six Aerococcus type strain genome sequencing and assembly using PacBio and Illumina Hiseq.</title>
        <authorList>
            <person name="Carkaci D."/>
            <person name="Dargis R."/>
            <person name="Nielsen X.C."/>
            <person name="Skovgaard O."/>
            <person name="Fuursted K."/>
            <person name="Christensen J.J."/>
        </authorList>
    </citation>
    <scope>NUCLEOTIDE SEQUENCE [LARGE SCALE GENOMIC DNA]</scope>
    <source>
        <strain evidence="5">CCUG42038B</strain>
    </source>
</reference>
<sequence>MNIAIIGASYAGIAAANRARYRYPQAEICLFESQAHVGIKPAGIANLSSDQAANEDLVKLDSGVVLKLASQVIAIDSQASSLTYLESETGPYQYQYDYLILAMGSQQVESKLREDFGHFIIDLSNQASRQASRKILDRSQSILVVGGGQVGLEGASYLAGMGKTVTLVEANDQLAFKYFDQAIADAIKNILTIQGVKVETSTSYHQLDLVGNHLAVHCQNQTFLTDALYIANQVRPNNGLIRDQLVLDMDGTIKTDAYMQTSVTNIFACGDLVKVNFADLGQRYYQPLVSHAVLTGQIAADNLTFPRQAMPQVYRTTVMDLGNYQIFSSGLTKTEADYYFTNVTSCYQSDGYHIFIMTDSYYGSLRGLQVIAPKDDPGLRAIIGQATTAIQNKLTIDQLCQQANVLVGQKLVYCPAWCQALWTHQDLIKQVGKGGLSDAVESVDG</sequence>
<reference evidence="4 5" key="1">
    <citation type="journal article" date="2016" name="Genome Announc.">
        <title>Complete Genome Sequences of Aerococcus christensenii CCUG 28831T, Aerococcus sanguinicola CCUG 43001T, Aerococcus urinae CCUG 36881T, Aerococcus urinaeequi CCUG 28094T, Aerococcus urinaehominis CCUG 42038 BT, and Aerococcus viridans CCUG 4311T.</title>
        <authorList>
            <person name="Carkaci D."/>
            <person name="Dargis R."/>
            <person name="Nielsen X.C."/>
            <person name="Skovgaard O."/>
            <person name="Fuursted K."/>
            <person name="Christensen J.J."/>
        </authorList>
    </citation>
    <scope>NUCLEOTIDE SEQUENCE [LARGE SCALE GENOMIC DNA]</scope>
    <source>
        <strain evidence="4 5">CCUG42038B</strain>
    </source>
</reference>
<dbReference type="OrthoDB" id="9802028at2"/>
<organism evidence="4 5">
    <name type="scientific">Aerococcus urinaehominis</name>
    <dbReference type="NCBI Taxonomy" id="128944"/>
    <lineage>
        <taxon>Bacteria</taxon>
        <taxon>Bacillati</taxon>
        <taxon>Bacillota</taxon>
        <taxon>Bacilli</taxon>
        <taxon>Lactobacillales</taxon>
        <taxon>Aerococcaceae</taxon>
        <taxon>Aerococcus</taxon>
    </lineage>
</organism>
<dbReference type="STRING" id="128944.AWM75_02245"/>
<comment type="cofactor">
    <cofactor evidence="1">
        <name>FAD</name>
        <dbReference type="ChEBI" id="CHEBI:57692"/>
    </cofactor>
</comment>
<dbReference type="Pfam" id="PF07992">
    <property type="entry name" value="Pyr_redox_2"/>
    <property type="match status" value="1"/>
</dbReference>
<dbReference type="AlphaFoldDB" id="A0A0X8FK99"/>
<protein>
    <submittedName>
        <fullName evidence="4">Uncharacterized protein</fullName>
    </submittedName>
</protein>
<gene>
    <name evidence="4" type="ORF">AWM75_02245</name>
</gene>
<dbReference type="PRINTS" id="PR00368">
    <property type="entry name" value="FADPNR"/>
</dbReference>
<dbReference type="SUPFAM" id="SSF51905">
    <property type="entry name" value="FAD/NAD(P)-binding domain"/>
    <property type="match status" value="1"/>
</dbReference>
<evidence type="ECO:0000313" key="4">
    <source>
        <dbReference type="EMBL" id="AMB98883.1"/>
    </source>
</evidence>
<dbReference type="RefSeq" id="WP_067977716.1">
    <property type="nucleotide sequence ID" value="NZ_CP014163.1"/>
</dbReference>
<dbReference type="EMBL" id="CP014163">
    <property type="protein sequence ID" value="AMB98883.1"/>
    <property type="molecule type" value="Genomic_DNA"/>
</dbReference>
<dbReference type="InterPro" id="IPR036188">
    <property type="entry name" value="FAD/NAD-bd_sf"/>
</dbReference>
<dbReference type="Proteomes" id="UP000062260">
    <property type="component" value="Chromosome"/>
</dbReference>
<dbReference type="InterPro" id="IPR023753">
    <property type="entry name" value="FAD/NAD-binding_dom"/>
</dbReference>
<dbReference type="PANTHER" id="PTHR43429">
    <property type="entry name" value="PYRIDINE NUCLEOTIDE-DISULFIDE OXIDOREDUCTASE DOMAIN-CONTAINING"/>
    <property type="match status" value="1"/>
</dbReference>
<dbReference type="PRINTS" id="PR00469">
    <property type="entry name" value="PNDRDTASEII"/>
</dbReference>
<dbReference type="InterPro" id="IPR050260">
    <property type="entry name" value="FAD-bd_OxRdtase"/>
</dbReference>
<dbReference type="Gene3D" id="3.50.50.60">
    <property type="entry name" value="FAD/NAD(P)-binding domain"/>
    <property type="match status" value="2"/>
</dbReference>
<dbReference type="GO" id="GO:0016491">
    <property type="term" value="F:oxidoreductase activity"/>
    <property type="evidence" value="ECO:0007669"/>
    <property type="project" value="InterPro"/>
</dbReference>